<name>A0A0B7MIY3_9FIRM</name>
<accession>A0A0B7MIY3</accession>
<proteinExistence type="predicted"/>
<evidence type="ECO:0000313" key="2">
    <source>
        <dbReference type="Proteomes" id="UP000046155"/>
    </source>
</evidence>
<dbReference type="AlphaFoldDB" id="A0A0B7MIY3"/>
<dbReference type="EMBL" id="CDRZ01000269">
    <property type="protein sequence ID" value="CEO90005.1"/>
    <property type="molecule type" value="Genomic_DNA"/>
</dbReference>
<protein>
    <submittedName>
        <fullName evidence="1">Uncharacterized protein</fullName>
    </submittedName>
</protein>
<evidence type="ECO:0000313" key="1">
    <source>
        <dbReference type="EMBL" id="CEO90005.1"/>
    </source>
</evidence>
<gene>
    <name evidence="1" type="ORF">SSCH_70003</name>
</gene>
<sequence>MVRMQCPICRGRQTGKVGADQYYCWSCYVEFSAGGESEVYEITEDGNLMALNTTGDDLS</sequence>
<organism evidence="1 2">
    <name type="scientific">Syntrophaceticus schinkii</name>
    <dbReference type="NCBI Taxonomy" id="499207"/>
    <lineage>
        <taxon>Bacteria</taxon>
        <taxon>Bacillati</taxon>
        <taxon>Bacillota</taxon>
        <taxon>Clostridia</taxon>
        <taxon>Thermoanaerobacterales</taxon>
        <taxon>Thermoanaerobacterales Family III. Incertae Sedis</taxon>
        <taxon>Syntrophaceticus</taxon>
    </lineage>
</organism>
<dbReference type="Proteomes" id="UP000046155">
    <property type="component" value="Unassembled WGS sequence"/>
</dbReference>
<keyword evidence="2" id="KW-1185">Reference proteome</keyword>
<reference evidence="2" key="1">
    <citation type="submission" date="2015-01" db="EMBL/GenBank/DDBJ databases">
        <authorList>
            <person name="Manzoor Shahid"/>
            <person name="Zubair Saima"/>
        </authorList>
    </citation>
    <scope>NUCLEOTIDE SEQUENCE [LARGE SCALE GENOMIC DNA]</scope>
    <source>
        <strain evidence="2">Sp3</strain>
    </source>
</reference>